<evidence type="ECO:0000256" key="11">
    <source>
        <dbReference type="PROSITE-ProRule" id="PRU01360"/>
    </source>
</evidence>
<keyword evidence="6" id="KW-0732">Signal</keyword>
<dbReference type="RefSeq" id="WP_310070638.1">
    <property type="nucleotide sequence ID" value="NZ_JAVDVX010000002.1"/>
</dbReference>
<gene>
    <name evidence="15" type="ORF">J2X05_001475</name>
</gene>
<dbReference type="Gene3D" id="2.60.40.1120">
    <property type="entry name" value="Carboxypeptidase-like, regulatory domain"/>
    <property type="match status" value="1"/>
</dbReference>
<dbReference type="PANTHER" id="PTHR30069">
    <property type="entry name" value="TONB-DEPENDENT OUTER MEMBRANE RECEPTOR"/>
    <property type="match status" value="1"/>
</dbReference>
<dbReference type="Pfam" id="PF13620">
    <property type="entry name" value="CarboxypepD_reg"/>
    <property type="match status" value="1"/>
</dbReference>
<reference evidence="15 16" key="1">
    <citation type="submission" date="2023-07" db="EMBL/GenBank/DDBJ databases">
        <title>Sorghum-associated microbial communities from plants grown in Nebraska, USA.</title>
        <authorList>
            <person name="Schachtman D."/>
        </authorList>
    </citation>
    <scope>NUCLEOTIDE SEQUENCE [LARGE SCALE GENOMIC DNA]</scope>
    <source>
        <strain evidence="15 16">BE190</strain>
    </source>
</reference>
<dbReference type="InterPro" id="IPR037066">
    <property type="entry name" value="Plug_dom_sf"/>
</dbReference>
<dbReference type="InterPro" id="IPR013784">
    <property type="entry name" value="Carb-bd-like_fold"/>
</dbReference>
<evidence type="ECO:0000256" key="4">
    <source>
        <dbReference type="ARBA" id="ARBA00022452"/>
    </source>
</evidence>
<evidence type="ECO:0000256" key="5">
    <source>
        <dbReference type="ARBA" id="ARBA00022692"/>
    </source>
</evidence>
<comment type="caution">
    <text evidence="15">The sequence shown here is derived from an EMBL/GenBank/DDBJ whole genome shotgun (WGS) entry which is preliminary data.</text>
</comment>
<dbReference type="Proteomes" id="UP001253595">
    <property type="component" value="Unassembled WGS sequence"/>
</dbReference>
<feature type="domain" description="TonB-dependent receptor-like beta-barrel" evidence="13">
    <location>
        <begin position="361"/>
        <end position="752"/>
    </location>
</feature>
<comment type="similarity">
    <text evidence="2">Belongs to the TonB-dependent receptor family. Hemoglobin/haptoglobin binding protein subfamily.</text>
</comment>
<evidence type="ECO:0000256" key="8">
    <source>
        <dbReference type="ARBA" id="ARBA00023136"/>
    </source>
</evidence>
<dbReference type="SUPFAM" id="SSF56935">
    <property type="entry name" value="Porins"/>
    <property type="match status" value="1"/>
</dbReference>
<dbReference type="Gene3D" id="2.40.170.20">
    <property type="entry name" value="TonB-dependent receptor, beta-barrel domain"/>
    <property type="match status" value="1"/>
</dbReference>
<dbReference type="Pfam" id="PF07715">
    <property type="entry name" value="Plug"/>
    <property type="match status" value="1"/>
</dbReference>
<protein>
    <submittedName>
        <fullName evidence="15">Outer membrane receptor protein involved in Fe transport</fullName>
    </submittedName>
</protein>
<proteinExistence type="inferred from homology"/>
<evidence type="ECO:0000256" key="12">
    <source>
        <dbReference type="RuleBase" id="RU003357"/>
    </source>
</evidence>
<evidence type="ECO:0000256" key="9">
    <source>
        <dbReference type="ARBA" id="ARBA00023170"/>
    </source>
</evidence>
<keyword evidence="9 15" id="KW-0675">Receptor</keyword>
<dbReference type="Gene3D" id="2.170.130.10">
    <property type="entry name" value="TonB-dependent receptor, plug domain"/>
    <property type="match status" value="1"/>
</dbReference>
<name>A0ABU1UWB1_9GAMM</name>
<keyword evidence="5 11" id="KW-0812">Transmembrane</keyword>
<dbReference type="SUPFAM" id="SSF49452">
    <property type="entry name" value="Starch-binding domain-like"/>
    <property type="match status" value="1"/>
</dbReference>
<dbReference type="PROSITE" id="PS52016">
    <property type="entry name" value="TONB_DEPENDENT_REC_3"/>
    <property type="match status" value="1"/>
</dbReference>
<keyword evidence="10 11" id="KW-0998">Cell outer membrane</keyword>
<dbReference type="InterPro" id="IPR039426">
    <property type="entry name" value="TonB-dep_rcpt-like"/>
</dbReference>
<evidence type="ECO:0000256" key="7">
    <source>
        <dbReference type="ARBA" id="ARBA00023077"/>
    </source>
</evidence>
<comment type="subcellular location">
    <subcellularLocation>
        <location evidence="1 11">Cell outer membrane</location>
        <topology evidence="1 11">Multi-pass membrane protein</topology>
    </subcellularLocation>
</comment>
<dbReference type="InterPro" id="IPR000531">
    <property type="entry name" value="Beta-barrel_TonB"/>
</dbReference>
<keyword evidence="8 11" id="KW-0472">Membrane</keyword>
<keyword evidence="4 11" id="KW-1134">Transmembrane beta strand</keyword>
<evidence type="ECO:0000259" key="14">
    <source>
        <dbReference type="Pfam" id="PF07715"/>
    </source>
</evidence>
<evidence type="ECO:0000256" key="10">
    <source>
        <dbReference type="ARBA" id="ARBA00023237"/>
    </source>
</evidence>
<evidence type="ECO:0000313" key="16">
    <source>
        <dbReference type="Proteomes" id="UP001253595"/>
    </source>
</evidence>
<evidence type="ECO:0000256" key="6">
    <source>
        <dbReference type="ARBA" id="ARBA00022729"/>
    </source>
</evidence>
<dbReference type="InterPro" id="IPR036942">
    <property type="entry name" value="Beta-barrel_TonB_sf"/>
</dbReference>
<evidence type="ECO:0000256" key="1">
    <source>
        <dbReference type="ARBA" id="ARBA00004571"/>
    </source>
</evidence>
<keyword evidence="16" id="KW-1185">Reference proteome</keyword>
<dbReference type="Pfam" id="PF00593">
    <property type="entry name" value="TonB_dep_Rec_b-barrel"/>
    <property type="match status" value="1"/>
</dbReference>
<accession>A0ABU1UWB1</accession>
<evidence type="ECO:0000313" key="15">
    <source>
        <dbReference type="EMBL" id="MDR7089469.1"/>
    </source>
</evidence>
<dbReference type="InterPro" id="IPR012910">
    <property type="entry name" value="Plug_dom"/>
</dbReference>
<dbReference type="EMBL" id="JAVDVX010000002">
    <property type="protein sequence ID" value="MDR7089469.1"/>
    <property type="molecule type" value="Genomic_DNA"/>
</dbReference>
<feature type="domain" description="TonB-dependent receptor plug" evidence="14">
    <location>
        <begin position="141"/>
        <end position="246"/>
    </location>
</feature>
<evidence type="ECO:0000256" key="3">
    <source>
        <dbReference type="ARBA" id="ARBA00022448"/>
    </source>
</evidence>
<organism evidence="15 16">
    <name type="scientific">Cellvibrio fibrivorans</name>
    <dbReference type="NCBI Taxonomy" id="126350"/>
    <lineage>
        <taxon>Bacteria</taxon>
        <taxon>Pseudomonadati</taxon>
        <taxon>Pseudomonadota</taxon>
        <taxon>Gammaproteobacteria</taxon>
        <taxon>Cellvibrionales</taxon>
        <taxon>Cellvibrionaceae</taxon>
        <taxon>Cellvibrio</taxon>
    </lineage>
</organism>
<dbReference type="PANTHER" id="PTHR30069:SF29">
    <property type="entry name" value="HEMOGLOBIN AND HEMOGLOBIN-HAPTOGLOBIN-BINDING PROTEIN 1-RELATED"/>
    <property type="match status" value="1"/>
</dbReference>
<keyword evidence="7 12" id="KW-0798">TonB box</keyword>
<evidence type="ECO:0000259" key="13">
    <source>
        <dbReference type="Pfam" id="PF00593"/>
    </source>
</evidence>
<keyword evidence="3 11" id="KW-0813">Transport</keyword>
<sequence>MFRHKHTNPLYRFTHTLLPLVLAGYVSNTFADTGKIRLTVIDSSTQRPIPNAAITLLSRAGATTETRANEQGLVQIDALDAGLYTLLINHPDYQSVRLPRVRVLDNKTTPIETKLAGVSPGVEELLVVGKTIAGNPLNPAGTSFIDGEALNSAAGSGSDVLRSLDGLPGLFGDGEFSSFTVRGNGPRDNLILVDGIPFDKVVHFSDSFGEQEEIEGGGRYSVFAPNTIATAEFQPGGWNPAYGGRAGSLLKLNVAEGNPDTPSYRTRLDIAGIEIGYDGPSGFHDQTSILFSARDYDFGRLFETIGLDDIGTPKLTDVIFKSTSELGDNDQLSFLAIYAPEEYQRTIDNVLASDEDEPGNYVDVELVDSEADNSLFALTWTRLIGSDGELTNQIYLRNYDERSSTGEAYPDLVETGAPANTIPVRNNILRSEAEEQELGLQTDFEINNTFGRLSSGLRITQVDLAFSLALDDDWIRYTYDQNDYRENPEQKYVVLTPQAINNHYTQTETNYALYANQEFALDDWSFRAGARYDRDNFSSEDLLSPRVGATWLINSNLRLTTSAGRYFQAPRFNDRASDANNSQLENEVIDQVSIGFVYRWNNDVELLVEPYYQDLHNLVVNGDNVNQTLANTGEGKSFGVDTALTRLFDNGWSASINYSYNDARVRDNPDATEYDADFNRPHIVSIGGVWEINQRWKLSSRWKWASGKPSDTYTIHDNVLGDAQPLRYSRETIATNTDRYGNYNSLNFRADYLRSFGRTNVIAFIDVINLLGSENPGNSDFNERSGKEEIEDGEAIPIVGLMFEW</sequence>
<evidence type="ECO:0000256" key="2">
    <source>
        <dbReference type="ARBA" id="ARBA00008143"/>
    </source>
</evidence>